<dbReference type="HOGENOM" id="CLU_040908_6_2_1"/>
<dbReference type="PANTHER" id="PTHR34154:SF13">
    <property type="entry name" value="ASL1-LIKE GLYCOSYL HYDROLASE CATALYTIC DOMAIN-CONTAINING PROTEIN"/>
    <property type="match status" value="1"/>
</dbReference>
<dbReference type="PANTHER" id="PTHR34154">
    <property type="entry name" value="ALKALI-SENSITIVE LINKAGE PROTEIN 1"/>
    <property type="match status" value="1"/>
</dbReference>
<gene>
    <name evidence="3" type="ORF">GQ26_0490230</name>
</gene>
<name>A0A093XA35_TALMA</name>
<dbReference type="InterPro" id="IPR053183">
    <property type="entry name" value="ASL1"/>
</dbReference>
<dbReference type="Gene3D" id="3.20.20.80">
    <property type="entry name" value="Glycosidases"/>
    <property type="match status" value="1"/>
</dbReference>
<dbReference type="eggNOG" id="ENOG502RXK9">
    <property type="taxonomic scope" value="Eukaryota"/>
</dbReference>
<sequence length="284" mass="31599">MTSLLSTTAAFLVTASIAAAAANGTGKRGLVYNNNNVYGDATYANDFFAISSQVTWAYDWGYPSHNLSLVFEFVPMLWGLPSGDAPDWTDAVQMAGTVNILGFNEPDLTYSGSSNLLPAAAAQRYITYMERLRSTVRIGVPNVLWNNYDSTSSGGDYSSRVWTSYFMGNCTDCHFDFACIHWYQDCEPGNSESGADWFTSNVTDAYNTLQLPLWITEFQCYGNDDQQATKSTCQTASTIEALRRYDANEEARNIDGQTYGDIVDCARLNAEIWFIPVDDPYIYR</sequence>
<dbReference type="InterPro" id="IPR024655">
    <property type="entry name" value="Asl1_glyco_hydro_catalytic"/>
</dbReference>
<dbReference type="AlphaFoldDB" id="A0A093XA35"/>
<accession>A0A093XA35</accession>
<reference key="1">
    <citation type="journal article" date="2014" name="PLoS Genet.">
        <title>Signature Gene Expression Reveals Novel Clues to the Molecular Mechanisms of Dimorphic Transition in Penicillium marneffei.</title>
        <authorList>
            <person name="Yang E."/>
            <person name="Wang G."/>
            <person name="Cai J."/>
            <person name="Woo P.C."/>
            <person name="Lau S.K."/>
            <person name="Yuen K.-Y."/>
            <person name="Chow W.-N."/>
            <person name="Lin X."/>
        </authorList>
    </citation>
    <scope>NUCLEOTIDE SEQUENCE [LARGE SCALE GENOMIC DNA]</scope>
    <source>
        <strain>PM1</strain>
    </source>
</reference>
<feature type="chain" id="PRO_5001889629" evidence="1">
    <location>
        <begin position="21"/>
        <end position="284"/>
    </location>
</feature>
<comment type="caution">
    <text evidence="3">The sequence shown here is derived from an EMBL/GenBank/DDBJ whole genome shotgun (WGS) entry which is preliminary data.</text>
</comment>
<reference evidence="3" key="2">
    <citation type="journal article" date="2014" name="PLoS Genet.">
        <title>Signature gene expression reveals novel clues to the molecular mechanisms of dimorphic transition in Penicillium marneffei.</title>
        <authorList>
            <person name="Yang E."/>
            <person name="Wang G."/>
            <person name="Cai J."/>
            <person name="Woo P.C."/>
            <person name="Lau S.K."/>
            <person name="Yuen K.-Y."/>
            <person name="Chow W.-N."/>
            <person name="Lin X."/>
        </authorList>
    </citation>
    <scope>NUCLEOTIDE SEQUENCE</scope>
    <source>
        <strain evidence="3">PM1</strain>
    </source>
</reference>
<dbReference type="InterPro" id="IPR017853">
    <property type="entry name" value="GH"/>
</dbReference>
<organism evidence="3">
    <name type="scientific">Talaromyces marneffei PM1</name>
    <dbReference type="NCBI Taxonomy" id="1077442"/>
    <lineage>
        <taxon>Eukaryota</taxon>
        <taxon>Fungi</taxon>
        <taxon>Dikarya</taxon>
        <taxon>Ascomycota</taxon>
        <taxon>Pezizomycotina</taxon>
        <taxon>Eurotiomycetes</taxon>
        <taxon>Eurotiomycetidae</taxon>
        <taxon>Eurotiales</taxon>
        <taxon>Trichocomaceae</taxon>
        <taxon>Talaromyces</taxon>
        <taxon>Talaromyces sect. Talaromyces</taxon>
    </lineage>
</organism>
<dbReference type="Pfam" id="PF11790">
    <property type="entry name" value="Glyco_hydro_cc"/>
    <property type="match status" value="1"/>
</dbReference>
<evidence type="ECO:0000313" key="3">
    <source>
        <dbReference type="EMBL" id="KFX42078.1"/>
    </source>
</evidence>
<dbReference type="SUPFAM" id="SSF51445">
    <property type="entry name" value="(Trans)glycosidases"/>
    <property type="match status" value="1"/>
</dbReference>
<dbReference type="EMBL" id="JPOX01000049">
    <property type="protein sequence ID" value="KFX42078.1"/>
    <property type="molecule type" value="Genomic_DNA"/>
</dbReference>
<evidence type="ECO:0000259" key="2">
    <source>
        <dbReference type="Pfam" id="PF11790"/>
    </source>
</evidence>
<proteinExistence type="predicted"/>
<protein>
    <submittedName>
        <fullName evidence="3">Alkali-sensitive linkage protein 1</fullName>
    </submittedName>
</protein>
<evidence type="ECO:0000256" key="1">
    <source>
        <dbReference type="SAM" id="SignalP"/>
    </source>
</evidence>
<dbReference type="GO" id="GO:0009277">
    <property type="term" value="C:fungal-type cell wall"/>
    <property type="evidence" value="ECO:0007669"/>
    <property type="project" value="TreeGrafter"/>
</dbReference>
<dbReference type="GO" id="GO:0071966">
    <property type="term" value="P:fungal-type cell wall polysaccharide metabolic process"/>
    <property type="evidence" value="ECO:0007669"/>
    <property type="project" value="TreeGrafter"/>
</dbReference>
<feature type="signal peptide" evidence="1">
    <location>
        <begin position="1"/>
        <end position="20"/>
    </location>
</feature>
<keyword evidence="1" id="KW-0732">Signal</keyword>
<feature type="domain" description="Asl1-like glycosyl hydrolase catalytic" evidence="2">
    <location>
        <begin position="30"/>
        <end position="234"/>
    </location>
</feature>